<dbReference type="Gene3D" id="2.40.70.10">
    <property type="entry name" value="Acid Proteases"/>
    <property type="match status" value="2"/>
</dbReference>
<organism evidence="5 6">
    <name type="scientific">Boothiomyces macroporosus</name>
    <dbReference type="NCBI Taxonomy" id="261099"/>
    <lineage>
        <taxon>Eukaryota</taxon>
        <taxon>Fungi</taxon>
        <taxon>Fungi incertae sedis</taxon>
        <taxon>Chytridiomycota</taxon>
        <taxon>Chytridiomycota incertae sedis</taxon>
        <taxon>Chytridiomycetes</taxon>
        <taxon>Rhizophydiales</taxon>
        <taxon>Terramycetaceae</taxon>
        <taxon>Boothiomyces</taxon>
    </lineage>
</organism>
<keyword evidence="2" id="KW-1015">Disulfide bond</keyword>
<dbReference type="InterPro" id="IPR001461">
    <property type="entry name" value="Aspartic_peptidase_A1"/>
</dbReference>
<proteinExistence type="inferred from homology"/>
<accession>A0AAD5UI60</accession>
<feature type="signal peptide" evidence="3">
    <location>
        <begin position="1"/>
        <end position="16"/>
    </location>
</feature>
<name>A0AAD5UI60_9FUNG</name>
<evidence type="ECO:0000256" key="2">
    <source>
        <dbReference type="PIRSR" id="PIRSR601461-2"/>
    </source>
</evidence>
<dbReference type="Proteomes" id="UP001210925">
    <property type="component" value="Unassembled WGS sequence"/>
</dbReference>
<evidence type="ECO:0000313" key="5">
    <source>
        <dbReference type="EMBL" id="KAJ3258195.1"/>
    </source>
</evidence>
<dbReference type="GO" id="GO:0004190">
    <property type="term" value="F:aspartic-type endopeptidase activity"/>
    <property type="evidence" value="ECO:0007669"/>
    <property type="project" value="InterPro"/>
</dbReference>
<dbReference type="Pfam" id="PF00026">
    <property type="entry name" value="Asp"/>
    <property type="match status" value="1"/>
</dbReference>
<dbReference type="GO" id="GO:0006508">
    <property type="term" value="P:proteolysis"/>
    <property type="evidence" value="ECO:0007669"/>
    <property type="project" value="UniProtKB-KW"/>
</dbReference>
<dbReference type="InterPro" id="IPR021109">
    <property type="entry name" value="Peptidase_aspartic_dom_sf"/>
</dbReference>
<dbReference type="PROSITE" id="PS51767">
    <property type="entry name" value="PEPTIDASE_A1"/>
    <property type="match status" value="1"/>
</dbReference>
<dbReference type="SUPFAM" id="SSF50630">
    <property type="entry name" value="Acid proteases"/>
    <property type="match status" value="1"/>
</dbReference>
<keyword evidence="3" id="KW-0732">Signal</keyword>
<dbReference type="InterPro" id="IPR034164">
    <property type="entry name" value="Pepsin-like_dom"/>
</dbReference>
<evidence type="ECO:0000313" key="6">
    <source>
        <dbReference type="Proteomes" id="UP001210925"/>
    </source>
</evidence>
<dbReference type="EMBL" id="JADGKB010000030">
    <property type="protein sequence ID" value="KAJ3258195.1"/>
    <property type="molecule type" value="Genomic_DNA"/>
</dbReference>
<feature type="disulfide bond" evidence="2">
    <location>
        <begin position="269"/>
        <end position="304"/>
    </location>
</feature>
<dbReference type="InterPro" id="IPR033121">
    <property type="entry name" value="PEPTIDASE_A1"/>
</dbReference>
<evidence type="ECO:0000259" key="4">
    <source>
        <dbReference type="PROSITE" id="PS51767"/>
    </source>
</evidence>
<dbReference type="CDD" id="cd05471">
    <property type="entry name" value="pepsin_like"/>
    <property type="match status" value="1"/>
</dbReference>
<sequence>MQKELLISILIHMQLAQTTVQCPKVAFFNYAVPVTIGTPPQKLMLAIDSTETYGCIQTANCGSNCNINDTSIYDSTKSSTYSRQSGNYPPRVILTDDSMQGPVVSDNFQIGSTQLTGVTFKQVTPTYTRKQVSGVMGLGHSIEGSFKDFQQAMSKPIYGFSVDSSTNFANLDLGFYNKSLYQGELAFVKEIPMPISSLFNQTNVNSVVTPYALPISSFQVNGISIPNLNFTAFVHTDLSVSQFPSDIVAPIQSTFNLTLGTDGVYEAPCSLVKFLPTVVMTFNGFNATWTPQDYVYKYASSDNCFLGFTEYKDPLFKDNLILGMGMLSKYYLAFDHSNNQIGFAQTIQPAAPAQTGQLPSPTANSAFRNSVNLLLILFIILQ</sequence>
<gene>
    <name evidence="5" type="primary">PEP2_4</name>
    <name evidence="5" type="ORF">HK103_004013</name>
</gene>
<evidence type="ECO:0000256" key="1">
    <source>
        <dbReference type="ARBA" id="ARBA00007447"/>
    </source>
</evidence>
<keyword evidence="5" id="KW-0378">Hydrolase</keyword>
<keyword evidence="5" id="KW-0645">Protease</keyword>
<protein>
    <submittedName>
        <fullName evidence="5">Vacuolar protease A</fullName>
    </submittedName>
</protein>
<dbReference type="PANTHER" id="PTHR47966">
    <property type="entry name" value="BETA-SITE APP-CLEAVING ENZYME, ISOFORM A-RELATED"/>
    <property type="match status" value="1"/>
</dbReference>
<feature type="domain" description="Peptidase A1" evidence="4">
    <location>
        <begin position="30"/>
        <end position="344"/>
    </location>
</feature>
<evidence type="ECO:0000256" key="3">
    <source>
        <dbReference type="SAM" id="SignalP"/>
    </source>
</evidence>
<comment type="caution">
    <text evidence="5">The sequence shown here is derived from an EMBL/GenBank/DDBJ whole genome shotgun (WGS) entry which is preliminary data.</text>
</comment>
<keyword evidence="6" id="KW-1185">Reference proteome</keyword>
<dbReference type="AlphaFoldDB" id="A0AAD5UI60"/>
<feature type="chain" id="PRO_5042023675" evidence="3">
    <location>
        <begin position="17"/>
        <end position="382"/>
    </location>
</feature>
<reference evidence="5" key="1">
    <citation type="submission" date="2020-05" db="EMBL/GenBank/DDBJ databases">
        <title>Phylogenomic resolution of chytrid fungi.</title>
        <authorList>
            <person name="Stajich J.E."/>
            <person name="Amses K."/>
            <person name="Simmons R."/>
            <person name="Seto K."/>
            <person name="Myers J."/>
            <person name="Bonds A."/>
            <person name="Quandt C.A."/>
            <person name="Barry K."/>
            <person name="Liu P."/>
            <person name="Grigoriev I."/>
            <person name="Longcore J.E."/>
            <person name="James T.Y."/>
        </authorList>
    </citation>
    <scope>NUCLEOTIDE SEQUENCE</scope>
    <source>
        <strain evidence="5">PLAUS21</strain>
    </source>
</reference>
<comment type="similarity">
    <text evidence="1">Belongs to the peptidase A1 family.</text>
</comment>
<dbReference type="PANTHER" id="PTHR47966:SF74">
    <property type="entry name" value="AGR407CP"/>
    <property type="match status" value="1"/>
</dbReference>